<evidence type="ECO:0000256" key="2">
    <source>
        <dbReference type="ARBA" id="ARBA00007776"/>
    </source>
</evidence>
<comment type="caution">
    <text evidence="10">The sequence shown here is derived from an EMBL/GenBank/DDBJ whole genome shotgun (WGS) entry which is preliminary data.</text>
</comment>
<evidence type="ECO:0000256" key="8">
    <source>
        <dbReference type="PIRNR" id="PIRNR018472"/>
    </source>
</evidence>
<reference evidence="10 11" key="1">
    <citation type="submission" date="2024-01" db="EMBL/GenBank/DDBJ databases">
        <title>Novel species of the genus Luteimonas isolated from rivers.</title>
        <authorList>
            <person name="Lu H."/>
        </authorList>
    </citation>
    <scope>NUCLEOTIDE SEQUENCE [LARGE SCALE GENOMIC DNA]</scope>
    <source>
        <strain evidence="10 11">FXH3W</strain>
    </source>
</reference>
<evidence type="ECO:0000256" key="3">
    <source>
        <dbReference type="ARBA" id="ARBA00022475"/>
    </source>
</evidence>
<dbReference type="NCBIfam" id="TIGR03426">
    <property type="entry name" value="shape_MreD"/>
    <property type="match status" value="1"/>
</dbReference>
<sequence length="160" mass="18029">MSRERQPWLMPITLLVAFLLSVVPVAPELQPLRPAWVALVLAYWIIESPGRVGMALAFALGILQDLIVGGMLGENALRLVVVTFILLRFRARIRFFPLTQQAAIIALILLNDRIISVALHAFWRLPAAPWTAWLTPMIGFALWPILFIAIDSLRLRGWGR</sequence>
<dbReference type="PIRSF" id="PIRSF018472">
    <property type="entry name" value="MreD_proteobac"/>
    <property type="match status" value="1"/>
</dbReference>
<proteinExistence type="inferred from homology"/>
<keyword evidence="7 8" id="KW-0472">Membrane</keyword>
<organism evidence="10 11">
    <name type="scientific">Aquilutibacter rugosus</name>
    <dbReference type="NCBI Taxonomy" id="3115820"/>
    <lineage>
        <taxon>Bacteria</taxon>
        <taxon>Pseudomonadati</taxon>
        <taxon>Pseudomonadota</taxon>
        <taxon>Gammaproteobacteria</taxon>
        <taxon>Lysobacterales</taxon>
        <taxon>Lysobacteraceae</taxon>
        <taxon>Aquilutibacter</taxon>
    </lineage>
</organism>
<evidence type="ECO:0000256" key="4">
    <source>
        <dbReference type="ARBA" id="ARBA00022692"/>
    </source>
</evidence>
<dbReference type="InterPro" id="IPR007227">
    <property type="entry name" value="Cell_shape_determining_MreD"/>
</dbReference>
<accession>A0ABU7UWD4</accession>
<comment type="similarity">
    <text evidence="2 8">Belongs to the MreD family.</text>
</comment>
<dbReference type="PANTHER" id="PTHR37484:SF1">
    <property type="entry name" value="ROD SHAPE-DETERMINING PROTEIN MRED"/>
    <property type="match status" value="1"/>
</dbReference>
<keyword evidence="4 9" id="KW-0812">Transmembrane</keyword>
<evidence type="ECO:0000313" key="11">
    <source>
        <dbReference type="Proteomes" id="UP001356170"/>
    </source>
</evidence>
<evidence type="ECO:0000256" key="7">
    <source>
        <dbReference type="ARBA" id="ARBA00023136"/>
    </source>
</evidence>
<dbReference type="EMBL" id="JAZHBO010000001">
    <property type="protein sequence ID" value="MEF2154787.1"/>
    <property type="molecule type" value="Genomic_DNA"/>
</dbReference>
<dbReference type="InterPro" id="IPR026034">
    <property type="entry name" value="MreD_proteobac"/>
</dbReference>
<evidence type="ECO:0000313" key="10">
    <source>
        <dbReference type="EMBL" id="MEF2154787.1"/>
    </source>
</evidence>
<gene>
    <name evidence="10" type="primary">mreD</name>
    <name evidence="10" type="ORF">V3390_00815</name>
</gene>
<evidence type="ECO:0000256" key="9">
    <source>
        <dbReference type="SAM" id="Phobius"/>
    </source>
</evidence>
<dbReference type="Pfam" id="PF04093">
    <property type="entry name" value="MreD"/>
    <property type="match status" value="1"/>
</dbReference>
<keyword evidence="6 9" id="KW-1133">Transmembrane helix</keyword>
<comment type="function">
    <text evidence="8">Involved in formation of the rod shape of the cell. May also contribute to regulation of formation of penicillin-binding proteins.</text>
</comment>
<evidence type="ECO:0000256" key="1">
    <source>
        <dbReference type="ARBA" id="ARBA00004651"/>
    </source>
</evidence>
<dbReference type="RefSeq" id="WP_331702950.1">
    <property type="nucleotide sequence ID" value="NZ_JAZHBO010000001.1"/>
</dbReference>
<keyword evidence="11" id="KW-1185">Reference proteome</keyword>
<name>A0ABU7UWD4_9GAMM</name>
<keyword evidence="3 8" id="KW-1003">Cell membrane</keyword>
<keyword evidence="8" id="KW-0997">Cell inner membrane</keyword>
<keyword evidence="5 8" id="KW-0133">Cell shape</keyword>
<evidence type="ECO:0000256" key="5">
    <source>
        <dbReference type="ARBA" id="ARBA00022960"/>
    </source>
</evidence>
<dbReference type="Proteomes" id="UP001356170">
    <property type="component" value="Unassembled WGS sequence"/>
</dbReference>
<evidence type="ECO:0000256" key="6">
    <source>
        <dbReference type="ARBA" id="ARBA00022989"/>
    </source>
</evidence>
<protein>
    <recommendedName>
        <fullName evidence="8">Rod shape-determining protein MreD</fullName>
    </recommendedName>
</protein>
<comment type="subcellular location">
    <subcellularLocation>
        <location evidence="8">Cell inner membrane</location>
    </subcellularLocation>
    <subcellularLocation>
        <location evidence="1">Cell membrane</location>
        <topology evidence="1">Multi-pass membrane protein</topology>
    </subcellularLocation>
</comment>
<dbReference type="PANTHER" id="PTHR37484">
    <property type="entry name" value="ROD SHAPE-DETERMINING PROTEIN MRED"/>
    <property type="match status" value="1"/>
</dbReference>
<feature type="transmembrane region" description="Helical" evidence="9">
    <location>
        <begin position="130"/>
        <end position="150"/>
    </location>
</feature>